<name>A0A818K9G0_9BILA</name>
<dbReference type="Pfam" id="PF05699">
    <property type="entry name" value="Dimer_Tnp_hAT"/>
    <property type="match status" value="1"/>
</dbReference>
<dbReference type="PANTHER" id="PTHR45749:SF37">
    <property type="entry name" value="OS05G0311600 PROTEIN"/>
    <property type="match status" value="1"/>
</dbReference>
<comment type="caution">
    <text evidence="2">The sequence shown here is derived from an EMBL/GenBank/DDBJ whole genome shotgun (WGS) entry which is preliminary data.</text>
</comment>
<dbReference type="EMBL" id="CAJNYD010003909">
    <property type="protein sequence ID" value="CAF3551724.1"/>
    <property type="molecule type" value="Genomic_DNA"/>
</dbReference>
<sequence length="92" mass="10421">MGILNQLKSMKPAFPSTVALIKGAVTFPVSSVVCEKSFSRMKLTKNYARNSMGDERLSDLNVLNIEREFGIDFEKVIDVFSIQHKNIRILLM</sequence>
<accession>A0A818K9G0</accession>
<protein>
    <recommendedName>
        <fullName evidence="1">HAT C-terminal dimerisation domain-containing protein</fullName>
    </recommendedName>
</protein>
<dbReference type="AlphaFoldDB" id="A0A818K9G0"/>
<evidence type="ECO:0000313" key="2">
    <source>
        <dbReference type="EMBL" id="CAF3551724.1"/>
    </source>
</evidence>
<dbReference type="GO" id="GO:0046983">
    <property type="term" value="F:protein dimerization activity"/>
    <property type="evidence" value="ECO:0007669"/>
    <property type="project" value="InterPro"/>
</dbReference>
<feature type="domain" description="HAT C-terminal dimerisation" evidence="1">
    <location>
        <begin position="3"/>
        <end position="68"/>
    </location>
</feature>
<dbReference type="Proteomes" id="UP000663833">
    <property type="component" value="Unassembled WGS sequence"/>
</dbReference>
<evidence type="ECO:0000259" key="1">
    <source>
        <dbReference type="Pfam" id="PF05699"/>
    </source>
</evidence>
<evidence type="ECO:0000313" key="3">
    <source>
        <dbReference type="Proteomes" id="UP000663833"/>
    </source>
</evidence>
<proteinExistence type="predicted"/>
<dbReference type="PANTHER" id="PTHR45749">
    <property type="match status" value="1"/>
</dbReference>
<reference evidence="2" key="1">
    <citation type="submission" date="2021-02" db="EMBL/GenBank/DDBJ databases">
        <authorList>
            <person name="Nowell W R."/>
        </authorList>
    </citation>
    <scope>NUCLEOTIDE SEQUENCE</scope>
</reference>
<gene>
    <name evidence="2" type="ORF">LUA448_LOCUS27995</name>
</gene>
<organism evidence="2 3">
    <name type="scientific">Rotaria socialis</name>
    <dbReference type="NCBI Taxonomy" id="392032"/>
    <lineage>
        <taxon>Eukaryota</taxon>
        <taxon>Metazoa</taxon>
        <taxon>Spiralia</taxon>
        <taxon>Gnathifera</taxon>
        <taxon>Rotifera</taxon>
        <taxon>Eurotatoria</taxon>
        <taxon>Bdelloidea</taxon>
        <taxon>Philodinida</taxon>
        <taxon>Philodinidae</taxon>
        <taxon>Rotaria</taxon>
    </lineage>
</organism>
<dbReference type="InterPro" id="IPR008906">
    <property type="entry name" value="HATC_C_dom"/>
</dbReference>